<dbReference type="EMBL" id="HF679132">
    <property type="protein sequence ID" value="CCU55610.1"/>
    <property type="molecule type" value="Genomic_DNA"/>
</dbReference>
<organism evidence="1 2">
    <name type="scientific">Choristoneura biennis entomopoxvirus</name>
    <name type="common">CbEPV</name>
    <dbReference type="NCBI Taxonomy" id="10288"/>
    <lineage>
        <taxon>Viruses</taxon>
        <taxon>Varidnaviria</taxon>
        <taxon>Bamfordvirae</taxon>
        <taxon>Nucleocytoviricota</taxon>
        <taxon>Pokkesviricetes</taxon>
        <taxon>Chitovirales</taxon>
        <taxon>Poxviridae</taxon>
        <taxon>Entomopoxvirinae</taxon>
        <taxon>Betaentomopoxvirus</taxon>
        <taxon>Betaentomopoxvirus cbiennis</taxon>
    </lineage>
</organism>
<proteinExistence type="predicted"/>
<dbReference type="RefSeq" id="YP_008004112.1">
    <property type="nucleotide sequence ID" value="NC_021248.1"/>
</dbReference>
<evidence type="ECO:0000313" key="2">
    <source>
        <dbReference type="Proteomes" id="UP000792220"/>
    </source>
</evidence>
<sequence>MDHCNFLKDEDNDIYYIKEDYTRQYVKLFFDLSEFKLNMIMTHKEELINERKKIIECIEILINNKI</sequence>
<dbReference type="GeneID" id="15613032"/>
<keyword evidence="2" id="KW-1185">Reference proteome</keyword>
<dbReference type="Proteomes" id="UP000792220">
    <property type="component" value="Genome"/>
</dbReference>
<dbReference type="KEGG" id="vg:15613032"/>
<evidence type="ECO:0000313" key="1">
    <source>
        <dbReference type="EMBL" id="CCU55610.1"/>
    </source>
</evidence>
<name>A0A916KPE5_CBEPV</name>
<organismHost>
    <name type="scientific">Choristoneura fumiferana</name>
    <name type="common">Spruce budworm moth</name>
    <name type="synonym">Archips fumiferana</name>
    <dbReference type="NCBI Taxonomy" id="7141"/>
</organismHost>
<protein>
    <submittedName>
        <fullName evidence="1">Uncharacterized protein</fullName>
    </submittedName>
</protein>
<dbReference type="OrthoDB" id="38296at10239"/>
<accession>A0A916KPE5</accession>
<reference evidence="1" key="1">
    <citation type="journal article" date="2013" name="J. Virol.">
        <title>New Insights into the Evolution of Entomopoxvirinae from the Complete Genome Sequences of Four Entomopoxviruses Infecting Adoxophyes honmai, Choristoneura biennis, Choristoneura rosaceana, and Mythimna separata.</title>
        <authorList>
            <person name="Theze J."/>
            <person name="Takatsuka J."/>
            <person name="Li Z."/>
            <person name="Gallais J."/>
            <person name="Doucet D."/>
            <person name="Arif B."/>
            <person name="Nakai M."/>
            <person name="Herniou E.A."/>
        </authorList>
    </citation>
    <scope>NUCLEOTIDE SEQUENCE</scope>
</reference>
<gene>
    <name evidence="1" type="ORF">CHBEV_042</name>
</gene>